<proteinExistence type="inferred from homology"/>
<evidence type="ECO:0000313" key="5">
    <source>
        <dbReference type="EMBL" id="MFB9327164.1"/>
    </source>
</evidence>
<protein>
    <submittedName>
        <fullName evidence="5">GNAT family N-acetyltransferase</fullName>
        <ecNumber evidence="5">2.3.-.-</ecNumber>
    </submittedName>
</protein>
<gene>
    <name evidence="5" type="ORF">ACFFSY_14650</name>
</gene>
<evidence type="ECO:0000256" key="2">
    <source>
        <dbReference type="ARBA" id="ARBA00023315"/>
    </source>
</evidence>
<evidence type="ECO:0000256" key="3">
    <source>
        <dbReference type="ARBA" id="ARBA00038502"/>
    </source>
</evidence>
<dbReference type="PANTHER" id="PTHR43792">
    <property type="entry name" value="GNAT FAMILY, PUTATIVE (AFU_ORTHOLOGUE AFUA_3G00765)-RELATED-RELATED"/>
    <property type="match status" value="1"/>
</dbReference>
<reference evidence="5 6" key="1">
    <citation type="submission" date="2024-09" db="EMBL/GenBank/DDBJ databases">
        <authorList>
            <person name="Sun Q."/>
            <person name="Mori K."/>
        </authorList>
    </citation>
    <scope>NUCLEOTIDE SEQUENCE [LARGE SCALE GENOMIC DNA]</scope>
    <source>
        <strain evidence="5 6">TISTR 2452</strain>
    </source>
</reference>
<evidence type="ECO:0000313" key="6">
    <source>
        <dbReference type="Proteomes" id="UP001589747"/>
    </source>
</evidence>
<dbReference type="InterPro" id="IPR000182">
    <property type="entry name" value="GNAT_dom"/>
</dbReference>
<dbReference type="EMBL" id="JBHMDO010000024">
    <property type="protein sequence ID" value="MFB9327164.1"/>
    <property type="molecule type" value="Genomic_DNA"/>
</dbReference>
<evidence type="ECO:0000256" key="1">
    <source>
        <dbReference type="ARBA" id="ARBA00022679"/>
    </source>
</evidence>
<evidence type="ECO:0000259" key="4">
    <source>
        <dbReference type="PROSITE" id="PS51186"/>
    </source>
</evidence>
<name>A0ABV5KPK6_9BACL</name>
<dbReference type="PANTHER" id="PTHR43792:SF8">
    <property type="entry name" value="[RIBOSOMAL PROTEIN US5]-ALANINE N-ACETYLTRANSFERASE"/>
    <property type="match status" value="1"/>
</dbReference>
<dbReference type="InterPro" id="IPR051531">
    <property type="entry name" value="N-acetyltransferase"/>
</dbReference>
<organism evidence="5 6">
    <name type="scientific">Paenibacillus aurantiacus</name>
    <dbReference type="NCBI Taxonomy" id="1936118"/>
    <lineage>
        <taxon>Bacteria</taxon>
        <taxon>Bacillati</taxon>
        <taxon>Bacillota</taxon>
        <taxon>Bacilli</taxon>
        <taxon>Bacillales</taxon>
        <taxon>Paenibacillaceae</taxon>
        <taxon>Paenibacillus</taxon>
    </lineage>
</organism>
<keyword evidence="6" id="KW-1185">Reference proteome</keyword>
<dbReference type="EC" id="2.3.-.-" evidence="5"/>
<comment type="similarity">
    <text evidence="3">Belongs to the acetyltransferase family. RimJ subfamily.</text>
</comment>
<sequence length="183" mass="21005">MQLQTERLLLRELDVQDARTVLDYVLRNRSFLEPWEIRRQEDYYTLGMQAEQLLLDAARAASGGQCKLWLSPLDEPANIIGSVTINNIVRGAFLSCHLGYRLDAAYANRGFMTEALRVMIRHAFDDLGLHRIEANIMPRNAASLGVVRKLGFYEEGLALKYLLINGQWEDHLHMVLRNTSMEE</sequence>
<dbReference type="GO" id="GO:0016746">
    <property type="term" value="F:acyltransferase activity"/>
    <property type="evidence" value="ECO:0007669"/>
    <property type="project" value="UniProtKB-KW"/>
</dbReference>
<keyword evidence="2 5" id="KW-0012">Acyltransferase</keyword>
<dbReference type="SUPFAM" id="SSF55729">
    <property type="entry name" value="Acyl-CoA N-acyltransferases (Nat)"/>
    <property type="match status" value="1"/>
</dbReference>
<dbReference type="InterPro" id="IPR016181">
    <property type="entry name" value="Acyl_CoA_acyltransferase"/>
</dbReference>
<dbReference type="Pfam" id="PF13302">
    <property type="entry name" value="Acetyltransf_3"/>
    <property type="match status" value="1"/>
</dbReference>
<feature type="domain" description="N-acetyltransferase" evidence="4">
    <location>
        <begin position="8"/>
        <end position="179"/>
    </location>
</feature>
<comment type="caution">
    <text evidence="5">The sequence shown here is derived from an EMBL/GenBank/DDBJ whole genome shotgun (WGS) entry which is preliminary data.</text>
</comment>
<dbReference type="Proteomes" id="UP001589747">
    <property type="component" value="Unassembled WGS sequence"/>
</dbReference>
<dbReference type="PROSITE" id="PS51186">
    <property type="entry name" value="GNAT"/>
    <property type="match status" value="1"/>
</dbReference>
<dbReference type="RefSeq" id="WP_377495188.1">
    <property type="nucleotide sequence ID" value="NZ_JBHMDO010000024.1"/>
</dbReference>
<dbReference type="Gene3D" id="3.40.630.30">
    <property type="match status" value="1"/>
</dbReference>
<accession>A0ABV5KPK6</accession>
<keyword evidence="1 5" id="KW-0808">Transferase</keyword>